<dbReference type="EMBL" id="WJXA01000013">
    <property type="protein sequence ID" value="KAF7121212.1"/>
    <property type="molecule type" value="Genomic_DNA"/>
</dbReference>
<organism evidence="8 9">
    <name type="scientific">Rhododendron simsii</name>
    <name type="common">Sims's rhododendron</name>
    <dbReference type="NCBI Taxonomy" id="118357"/>
    <lineage>
        <taxon>Eukaryota</taxon>
        <taxon>Viridiplantae</taxon>
        <taxon>Streptophyta</taxon>
        <taxon>Embryophyta</taxon>
        <taxon>Tracheophyta</taxon>
        <taxon>Spermatophyta</taxon>
        <taxon>Magnoliopsida</taxon>
        <taxon>eudicotyledons</taxon>
        <taxon>Gunneridae</taxon>
        <taxon>Pentapetalae</taxon>
        <taxon>asterids</taxon>
        <taxon>Ericales</taxon>
        <taxon>Ericaceae</taxon>
        <taxon>Ericoideae</taxon>
        <taxon>Rhodoreae</taxon>
        <taxon>Rhododendron</taxon>
    </lineage>
</organism>
<keyword evidence="2 4" id="KW-0863">Zinc-finger</keyword>
<keyword evidence="3" id="KW-0862">Zinc</keyword>
<dbReference type="InterPro" id="IPR004332">
    <property type="entry name" value="Transposase_MuDR"/>
</dbReference>
<dbReference type="InterPro" id="IPR001878">
    <property type="entry name" value="Znf_CCHC"/>
</dbReference>
<sequence>MTWILRAPNGRKPQYSSAEYFSIKLNHDGNIVRENMIEYYVGGTVSYIDYCDNDRISRIELHAMCKEFGYVEEVDLFYKVCGLDEKCDYDLSEDDDALFDESVNEDVEWYAFLSFDSSSDEDREDRPKYRKYRPIIGKVQPIIEDKMIFKNRAQFVEAIRQHAIVNGKAITFEKNDTDRVRAHCVSPCPWHILASSISSIDRKTLQVKTFNPNHKQCGWNWSNKLLNSSWLARTYFKEFKIKPSWPVTEIVEQVKLLKTGCGILPELPTWGGPKIVKLLEKNIALCKEYIVVLTGDNQFETRGFHGNNFCVDMTANTCSCRRWELTGIPCAHALYVLRESNKKPENIGHEYYKKQTYINTYKHVIYPMNGMDMWEQTSKPPIQPPHYTRKGGRPKKCRRRDADEPPAPSDGTKKMRRNLKKLSCRRCGGKGHNVRTCPSGFTAQRSTEMQCSQPQSQPMFTLPSQVSQPTPATSRIPKAPSRRGGIATRGGAARRGGAAI</sequence>
<evidence type="ECO:0000256" key="4">
    <source>
        <dbReference type="PROSITE-ProRule" id="PRU00047"/>
    </source>
</evidence>
<evidence type="ECO:0000259" key="7">
    <source>
        <dbReference type="PROSITE" id="PS50966"/>
    </source>
</evidence>
<evidence type="ECO:0000259" key="6">
    <source>
        <dbReference type="PROSITE" id="PS50158"/>
    </source>
</evidence>
<proteinExistence type="predicted"/>
<dbReference type="PANTHER" id="PTHR31973">
    <property type="entry name" value="POLYPROTEIN, PUTATIVE-RELATED"/>
    <property type="match status" value="1"/>
</dbReference>
<dbReference type="InterPro" id="IPR036875">
    <property type="entry name" value="Znf_CCHC_sf"/>
</dbReference>
<dbReference type="Proteomes" id="UP000626092">
    <property type="component" value="Unassembled WGS sequence"/>
</dbReference>
<dbReference type="OrthoDB" id="1939383at2759"/>
<feature type="domain" description="SWIM-type" evidence="7">
    <location>
        <begin position="309"/>
        <end position="341"/>
    </location>
</feature>
<keyword evidence="1" id="KW-0479">Metal-binding</keyword>
<reference evidence="8" key="1">
    <citation type="submission" date="2019-11" db="EMBL/GenBank/DDBJ databases">
        <authorList>
            <person name="Liu Y."/>
            <person name="Hou J."/>
            <person name="Li T.-Q."/>
            <person name="Guan C.-H."/>
            <person name="Wu X."/>
            <person name="Wu H.-Z."/>
            <person name="Ling F."/>
            <person name="Zhang R."/>
            <person name="Shi X.-G."/>
            <person name="Ren J.-P."/>
            <person name="Chen E.-F."/>
            <person name="Sun J.-M."/>
        </authorList>
    </citation>
    <scope>NUCLEOTIDE SEQUENCE</scope>
    <source>
        <strain evidence="8">Adult_tree_wgs_1</strain>
        <tissue evidence="8">Leaves</tissue>
    </source>
</reference>
<gene>
    <name evidence="8" type="ORF">RHSIM_Rhsim13G0199100</name>
</gene>
<evidence type="ECO:0000256" key="2">
    <source>
        <dbReference type="ARBA" id="ARBA00022771"/>
    </source>
</evidence>
<name>A0A834L7P1_RHOSS</name>
<feature type="compositionally biased region" description="Low complexity" evidence="5">
    <location>
        <begin position="482"/>
        <end position="500"/>
    </location>
</feature>
<dbReference type="PANTHER" id="PTHR31973:SF191">
    <property type="entry name" value="OS05G0489400 PROTEIN"/>
    <property type="match status" value="1"/>
</dbReference>
<accession>A0A834L7P1</accession>
<feature type="compositionally biased region" description="Polar residues" evidence="5">
    <location>
        <begin position="448"/>
        <end position="473"/>
    </location>
</feature>
<evidence type="ECO:0000256" key="1">
    <source>
        <dbReference type="ARBA" id="ARBA00022723"/>
    </source>
</evidence>
<evidence type="ECO:0000313" key="9">
    <source>
        <dbReference type="Proteomes" id="UP000626092"/>
    </source>
</evidence>
<dbReference type="InterPro" id="IPR007527">
    <property type="entry name" value="Znf_SWIM"/>
</dbReference>
<keyword evidence="9" id="KW-1185">Reference proteome</keyword>
<dbReference type="PROSITE" id="PS50158">
    <property type="entry name" value="ZF_CCHC"/>
    <property type="match status" value="1"/>
</dbReference>
<feature type="compositionally biased region" description="Basic residues" evidence="5">
    <location>
        <begin position="387"/>
        <end position="399"/>
    </location>
</feature>
<comment type="caution">
    <text evidence="8">The sequence shown here is derived from an EMBL/GenBank/DDBJ whole genome shotgun (WGS) entry which is preliminary data.</text>
</comment>
<evidence type="ECO:0008006" key="10">
    <source>
        <dbReference type="Google" id="ProtNLM"/>
    </source>
</evidence>
<dbReference type="Pfam" id="PF04434">
    <property type="entry name" value="SWIM"/>
    <property type="match status" value="1"/>
</dbReference>
<dbReference type="GO" id="GO:0008270">
    <property type="term" value="F:zinc ion binding"/>
    <property type="evidence" value="ECO:0007669"/>
    <property type="project" value="UniProtKB-KW"/>
</dbReference>
<dbReference type="SMART" id="SM00575">
    <property type="entry name" value="ZnF_PMZ"/>
    <property type="match status" value="1"/>
</dbReference>
<dbReference type="AlphaFoldDB" id="A0A834L7P1"/>
<feature type="region of interest" description="Disordered" evidence="5">
    <location>
        <begin position="448"/>
        <end position="500"/>
    </location>
</feature>
<evidence type="ECO:0000256" key="5">
    <source>
        <dbReference type="SAM" id="MobiDB-lite"/>
    </source>
</evidence>
<feature type="domain" description="CCHC-type" evidence="6">
    <location>
        <begin position="424"/>
        <end position="439"/>
    </location>
</feature>
<dbReference type="GO" id="GO:0003676">
    <property type="term" value="F:nucleic acid binding"/>
    <property type="evidence" value="ECO:0007669"/>
    <property type="project" value="InterPro"/>
</dbReference>
<evidence type="ECO:0000256" key="3">
    <source>
        <dbReference type="ARBA" id="ARBA00022833"/>
    </source>
</evidence>
<dbReference type="InterPro" id="IPR058594">
    <property type="entry name" value="PB1-like_dom_pln"/>
</dbReference>
<dbReference type="PROSITE" id="PS50966">
    <property type="entry name" value="ZF_SWIM"/>
    <property type="match status" value="1"/>
</dbReference>
<dbReference type="SUPFAM" id="SSF57756">
    <property type="entry name" value="Retrovirus zinc finger-like domains"/>
    <property type="match status" value="1"/>
</dbReference>
<dbReference type="Pfam" id="PF26130">
    <property type="entry name" value="PB1-like"/>
    <property type="match status" value="1"/>
</dbReference>
<protein>
    <recommendedName>
        <fullName evidence="10">SWIM-type domain-containing protein</fullName>
    </recommendedName>
</protein>
<dbReference type="Pfam" id="PF03108">
    <property type="entry name" value="DBD_Tnp_Mut"/>
    <property type="match status" value="1"/>
</dbReference>
<feature type="region of interest" description="Disordered" evidence="5">
    <location>
        <begin position="376"/>
        <end position="418"/>
    </location>
</feature>
<evidence type="ECO:0000313" key="8">
    <source>
        <dbReference type="EMBL" id="KAF7121212.1"/>
    </source>
</evidence>
<dbReference type="InterPro" id="IPR006564">
    <property type="entry name" value="Znf_PMZ"/>
</dbReference>